<accession>A0A7Z2ZPV7</accession>
<feature type="binding site" evidence="8">
    <location>
        <position position="120"/>
    </location>
    <ligand>
        <name>Zn(2+)</name>
        <dbReference type="ChEBI" id="CHEBI:29105"/>
    </ligand>
</feature>
<proteinExistence type="inferred from homology"/>
<evidence type="ECO:0000256" key="8">
    <source>
        <dbReference type="PIRSR" id="PIRSR038994-3"/>
    </source>
</evidence>
<evidence type="ECO:0000256" key="3">
    <source>
        <dbReference type="ARBA" id="ARBA00022801"/>
    </source>
</evidence>
<keyword evidence="11" id="KW-1185">Reference proteome</keyword>
<feature type="domain" description="Amidohydrolase-related" evidence="9">
    <location>
        <begin position="96"/>
        <end position="380"/>
    </location>
</feature>
<dbReference type="SUPFAM" id="SSF51556">
    <property type="entry name" value="Metallo-dependent hydrolases"/>
    <property type="match status" value="1"/>
</dbReference>
<sequence length="386" mass="41829">MKWRGIRADTKEIVEISSTGKLISDIRVIEGEATGLPWISAGWIDLQVNGIAGYDFNGRQATLEDVEGVTRALHGKGVAAYLPTVITGEFERMRSGLSTIAQACRSGKFAADSIVGIHVEGPYLSGEDGCRGAHPREQVRDPDWNEFLRFQDAAEGRIKMVTLAPERAGAIPFIEKLVAEGVVVAIGHTMASGEQIADAVRAGATLSTHLGNGSQTLLPRHPNYIWHQLAEDRLWATFIPDGHHLAPPVLKAMLRAKLDKAILVSDCVKFGGMKSGRYESLIGAYVELREDGRLCTVENPDILAGSAYTLDRGITNALLYSDMDLSDAIDAVSYRPAQVLGATSLGRLEEGASANFTIFEMDDSTRALTIRETVVSGETVYRHPIV</sequence>
<feature type="binding site" evidence="7">
    <location>
        <begin position="303"/>
        <end position="305"/>
    </location>
    <ligand>
        <name>substrate</name>
    </ligand>
</feature>
<dbReference type="PANTHER" id="PTHR11113:SF14">
    <property type="entry name" value="N-ACETYLGLUCOSAMINE-6-PHOSPHATE DEACETYLASE"/>
    <property type="match status" value="1"/>
</dbReference>
<keyword evidence="2 8" id="KW-0479">Metal-binding</keyword>
<evidence type="ECO:0000259" key="9">
    <source>
        <dbReference type="Pfam" id="PF01979"/>
    </source>
</evidence>
<dbReference type="InterPro" id="IPR011059">
    <property type="entry name" value="Metal-dep_hydrolase_composite"/>
</dbReference>
<name>A0A7Z2ZPV7_9BACL</name>
<feature type="binding site" evidence="8">
    <location>
        <position position="209"/>
    </location>
    <ligand>
        <name>Zn(2+)</name>
        <dbReference type="ChEBI" id="CHEBI:29105"/>
    </ligand>
</feature>
<dbReference type="GO" id="GO:0046872">
    <property type="term" value="F:metal ion binding"/>
    <property type="evidence" value="ECO:0007669"/>
    <property type="project" value="UniProtKB-KW"/>
</dbReference>
<dbReference type="PANTHER" id="PTHR11113">
    <property type="entry name" value="N-ACETYLGLUCOSAMINE-6-PHOSPHATE DEACETYLASE"/>
    <property type="match status" value="1"/>
</dbReference>
<dbReference type="Gene3D" id="3.20.20.140">
    <property type="entry name" value="Metal-dependent hydrolases"/>
    <property type="match status" value="1"/>
</dbReference>
<dbReference type="Proteomes" id="UP000502248">
    <property type="component" value="Chromosome"/>
</dbReference>
<evidence type="ECO:0000256" key="2">
    <source>
        <dbReference type="ARBA" id="ARBA00022723"/>
    </source>
</evidence>
<evidence type="ECO:0000256" key="7">
    <source>
        <dbReference type="PIRSR" id="PIRSR038994-2"/>
    </source>
</evidence>
<organism evidence="10 11">
    <name type="scientific">Cohnella herbarum</name>
    <dbReference type="NCBI Taxonomy" id="2728023"/>
    <lineage>
        <taxon>Bacteria</taxon>
        <taxon>Bacillati</taxon>
        <taxon>Bacillota</taxon>
        <taxon>Bacilli</taxon>
        <taxon>Bacillales</taxon>
        <taxon>Paenibacillaceae</taxon>
        <taxon>Cohnella</taxon>
    </lineage>
</organism>
<gene>
    <name evidence="10" type="ORF">HH215_34085</name>
</gene>
<dbReference type="PIRSF" id="PIRSF038994">
    <property type="entry name" value="NagA"/>
    <property type="match status" value="1"/>
</dbReference>
<feature type="binding site" evidence="8">
    <location>
        <position position="188"/>
    </location>
    <ligand>
        <name>Zn(2+)</name>
        <dbReference type="ChEBI" id="CHEBI:29105"/>
    </ligand>
</feature>
<dbReference type="GO" id="GO:0008448">
    <property type="term" value="F:N-acetylglucosamine-6-phosphate deacetylase activity"/>
    <property type="evidence" value="ECO:0007669"/>
    <property type="project" value="InterPro"/>
</dbReference>
<dbReference type="Gene3D" id="2.30.40.10">
    <property type="entry name" value="Urease, subunit C, domain 1"/>
    <property type="match status" value="1"/>
</dbReference>
<keyword evidence="4 5" id="KW-0119">Carbohydrate metabolism</keyword>
<dbReference type="InterPro" id="IPR006680">
    <property type="entry name" value="Amidohydro-rel"/>
</dbReference>
<comment type="similarity">
    <text evidence="1 5">Belongs to the metallo-dependent hydrolases superfamily. NagA family.</text>
</comment>
<dbReference type="AlphaFoldDB" id="A0A7Z2ZPV7"/>
<feature type="active site" description="Proton donor/acceptor" evidence="6">
    <location>
        <position position="266"/>
    </location>
</feature>
<dbReference type="InterPro" id="IPR032466">
    <property type="entry name" value="Metal_Hydrolase"/>
</dbReference>
<evidence type="ECO:0000256" key="4">
    <source>
        <dbReference type="ARBA" id="ARBA00023277"/>
    </source>
</evidence>
<feature type="binding site" evidence="7">
    <location>
        <begin position="212"/>
        <end position="213"/>
    </location>
    <ligand>
        <name>substrate</name>
    </ligand>
</feature>
<evidence type="ECO:0000313" key="10">
    <source>
        <dbReference type="EMBL" id="QJD87728.1"/>
    </source>
</evidence>
<evidence type="ECO:0000313" key="11">
    <source>
        <dbReference type="Proteomes" id="UP000502248"/>
    </source>
</evidence>
<feature type="binding site" evidence="7">
    <location>
        <position position="133"/>
    </location>
    <ligand>
        <name>substrate</name>
    </ligand>
</feature>
<protein>
    <submittedName>
        <fullName evidence="10">Amidohydrolase family protein</fullName>
    </submittedName>
</protein>
<feature type="binding site" evidence="7">
    <location>
        <position position="220"/>
    </location>
    <ligand>
        <name>substrate</name>
    </ligand>
</feature>
<dbReference type="EMBL" id="CP051680">
    <property type="protein sequence ID" value="QJD87728.1"/>
    <property type="molecule type" value="Genomic_DNA"/>
</dbReference>
<evidence type="ECO:0000256" key="1">
    <source>
        <dbReference type="ARBA" id="ARBA00010716"/>
    </source>
</evidence>
<dbReference type="Pfam" id="PF01979">
    <property type="entry name" value="Amidohydro_1"/>
    <property type="match status" value="1"/>
</dbReference>
<keyword evidence="3 5" id="KW-0378">Hydrolase</keyword>
<evidence type="ECO:0000256" key="6">
    <source>
        <dbReference type="PIRSR" id="PIRSR038994-1"/>
    </source>
</evidence>
<reference evidence="10 11" key="1">
    <citation type="submission" date="2020-04" db="EMBL/GenBank/DDBJ databases">
        <title>Genome sequencing of novel species.</title>
        <authorList>
            <person name="Heo J."/>
            <person name="Kim S.-J."/>
            <person name="Kim J.-S."/>
            <person name="Hong S.-B."/>
            <person name="Kwon S.-W."/>
        </authorList>
    </citation>
    <scope>NUCLEOTIDE SEQUENCE [LARGE SCALE GENOMIC DNA]</scope>
    <source>
        <strain evidence="10 11">MFER-1</strain>
    </source>
</reference>
<evidence type="ECO:0000256" key="5">
    <source>
        <dbReference type="PIRNR" id="PIRNR038994"/>
    </source>
</evidence>
<dbReference type="KEGG" id="cheb:HH215_34085"/>
<dbReference type="RefSeq" id="WP_169283970.1">
    <property type="nucleotide sequence ID" value="NZ_CP051680.1"/>
</dbReference>
<dbReference type="InterPro" id="IPR003764">
    <property type="entry name" value="GlcNAc_6-P_deAcase"/>
</dbReference>
<dbReference type="GO" id="GO:0006046">
    <property type="term" value="P:N-acetylglucosamine catabolic process"/>
    <property type="evidence" value="ECO:0007669"/>
    <property type="project" value="TreeGrafter"/>
</dbReference>
<feature type="binding site" evidence="7">
    <location>
        <position position="244"/>
    </location>
    <ligand>
        <name>substrate</name>
    </ligand>
</feature>
<comment type="cofactor">
    <cofactor evidence="8">
        <name>a divalent metal cation</name>
        <dbReference type="ChEBI" id="CHEBI:60240"/>
    </cofactor>
    <text evidence="8">Binds 1 divalent metal cation per subunit.</text>
</comment>